<dbReference type="EMBL" id="JBHDIY010000002">
    <property type="protein sequence ID" value="MFL4471551.1"/>
    <property type="molecule type" value="Genomic_DNA"/>
</dbReference>
<proteinExistence type="predicted"/>
<gene>
    <name evidence="1" type="ORF">ACERZ8_17320</name>
</gene>
<accession>A0ABW8V036</accession>
<evidence type="ECO:0000313" key="2">
    <source>
        <dbReference type="Proteomes" id="UP001627408"/>
    </source>
</evidence>
<evidence type="ECO:0000313" key="1">
    <source>
        <dbReference type="EMBL" id="MFL4471551.1"/>
    </source>
</evidence>
<keyword evidence="2" id="KW-1185">Reference proteome</keyword>
<reference evidence="1 2" key="1">
    <citation type="submission" date="2024-08" db="EMBL/GenBank/DDBJ databases">
        <title>Tateyamaria sp. nov., isolated from marine algae.</title>
        <authorList>
            <person name="Choi B.J."/>
            <person name="Kim J.M."/>
            <person name="Lee J.K."/>
            <person name="Choi D.G."/>
            <person name="Bayburt H."/>
            <person name="Baek J.H."/>
            <person name="Han D.M."/>
            <person name="Jeon C.O."/>
        </authorList>
    </citation>
    <scope>NUCLEOTIDE SEQUENCE [LARGE SCALE GENOMIC DNA]</scope>
    <source>
        <strain evidence="1 2">KMU-156</strain>
    </source>
</reference>
<sequence length="194" mass="22054">MMQRGSQSKIDMLPQARRDKIVRDIVLGRMTQTEVAKKLKLNATTIGRYMSRVSEEERLAIIASAMGEAKVKDMVSQAEIVDQFGEDTDKDLKWVLRELKTLLVDAKGDEDRVLALGALKELRQSLMSLADLHGKLNKRMDVHLNLNESPQFIQLRKLILTVLERHPDAKQDFLEEMRTLQVIPPPKVVNAALN</sequence>
<organism evidence="1 2">
    <name type="scientific">Tateyamaria armeniaca</name>
    <dbReference type="NCBI Taxonomy" id="2518930"/>
    <lineage>
        <taxon>Bacteria</taxon>
        <taxon>Pseudomonadati</taxon>
        <taxon>Pseudomonadota</taxon>
        <taxon>Alphaproteobacteria</taxon>
        <taxon>Rhodobacterales</taxon>
        <taxon>Roseobacteraceae</taxon>
        <taxon>Tateyamaria</taxon>
    </lineage>
</organism>
<name>A0ABW8V036_9RHOB</name>
<comment type="caution">
    <text evidence="1">The sequence shown here is derived from an EMBL/GenBank/DDBJ whole genome shotgun (WGS) entry which is preliminary data.</text>
</comment>
<protein>
    <recommendedName>
        <fullName evidence="3">HTH cro/C1-type domain-containing protein</fullName>
    </recommendedName>
</protein>
<dbReference type="Proteomes" id="UP001627408">
    <property type="component" value="Unassembled WGS sequence"/>
</dbReference>
<evidence type="ECO:0008006" key="3">
    <source>
        <dbReference type="Google" id="ProtNLM"/>
    </source>
</evidence>
<dbReference type="RefSeq" id="WP_407593393.1">
    <property type="nucleotide sequence ID" value="NZ_JBHDIY010000002.1"/>
</dbReference>